<keyword evidence="17" id="KW-1185">Reference proteome</keyword>
<dbReference type="NCBIfam" id="NF002148">
    <property type="entry name" value="PRK00982.1-2"/>
    <property type="match status" value="1"/>
</dbReference>
<evidence type="ECO:0000256" key="2">
    <source>
        <dbReference type="ARBA" id="ARBA00005194"/>
    </source>
</evidence>
<keyword evidence="10" id="KW-0249">Electron transport</keyword>
<dbReference type="AlphaFoldDB" id="A0A3N4IE69"/>
<evidence type="ECO:0000313" key="16">
    <source>
        <dbReference type="EMBL" id="RPA84442.1"/>
    </source>
</evidence>
<keyword evidence="6 14" id="KW-0444">Lipid biosynthesis</keyword>
<evidence type="ECO:0000256" key="4">
    <source>
        <dbReference type="ARBA" id="ARBA00022448"/>
    </source>
</evidence>
<reference evidence="16 17" key="1">
    <citation type="journal article" date="2018" name="Nat. Ecol. Evol.">
        <title>Pezizomycetes genomes reveal the molecular basis of ectomycorrhizal truffle lifestyle.</title>
        <authorList>
            <person name="Murat C."/>
            <person name="Payen T."/>
            <person name="Noel B."/>
            <person name="Kuo A."/>
            <person name="Morin E."/>
            <person name="Chen J."/>
            <person name="Kohler A."/>
            <person name="Krizsan K."/>
            <person name="Balestrini R."/>
            <person name="Da Silva C."/>
            <person name="Montanini B."/>
            <person name="Hainaut M."/>
            <person name="Levati E."/>
            <person name="Barry K.W."/>
            <person name="Belfiori B."/>
            <person name="Cichocki N."/>
            <person name="Clum A."/>
            <person name="Dockter R.B."/>
            <person name="Fauchery L."/>
            <person name="Guy J."/>
            <person name="Iotti M."/>
            <person name="Le Tacon F."/>
            <person name="Lindquist E.A."/>
            <person name="Lipzen A."/>
            <person name="Malagnac F."/>
            <person name="Mello A."/>
            <person name="Molinier V."/>
            <person name="Miyauchi S."/>
            <person name="Poulain J."/>
            <person name="Riccioni C."/>
            <person name="Rubini A."/>
            <person name="Sitrit Y."/>
            <person name="Splivallo R."/>
            <person name="Traeger S."/>
            <person name="Wang M."/>
            <person name="Zifcakova L."/>
            <person name="Wipf D."/>
            <person name="Zambonelli A."/>
            <person name="Paolocci F."/>
            <person name="Nowrousian M."/>
            <person name="Ottonello S."/>
            <person name="Baldrian P."/>
            <person name="Spatafora J.W."/>
            <person name="Henrissat B."/>
            <person name="Nagy L.G."/>
            <person name="Aury J.M."/>
            <person name="Wincker P."/>
            <person name="Grigoriev I.V."/>
            <person name="Bonfante P."/>
            <person name="Martin F.M."/>
        </authorList>
    </citation>
    <scope>NUCLEOTIDE SEQUENCE [LARGE SCALE GENOMIC DNA]</scope>
    <source>
        <strain evidence="16 17">RN42</strain>
    </source>
</reference>
<comment type="similarity">
    <text evidence="3">Belongs to the acyl carrier protein (ACP) family.</text>
</comment>
<proteinExistence type="inferred from homology"/>
<protein>
    <recommendedName>
        <fullName evidence="14">Acyl carrier protein</fullName>
    </recommendedName>
</protein>
<comment type="function">
    <text evidence="14">Carrier of the growing fatty acid chain in fatty acid biosynthesis.</text>
</comment>
<keyword evidence="13 14" id="KW-0275">Fatty acid biosynthesis</keyword>
<dbReference type="PROSITE" id="PS00012">
    <property type="entry name" value="PHOSPHOPANTETHEINE"/>
    <property type="match status" value="1"/>
</dbReference>
<dbReference type="InterPro" id="IPR009081">
    <property type="entry name" value="PP-bd_ACP"/>
</dbReference>
<evidence type="ECO:0000313" key="17">
    <source>
        <dbReference type="Proteomes" id="UP000275078"/>
    </source>
</evidence>
<dbReference type="PANTHER" id="PTHR20863">
    <property type="entry name" value="ACYL CARRIER PROTEIN"/>
    <property type="match status" value="1"/>
</dbReference>
<dbReference type="STRING" id="1160509.A0A3N4IE69"/>
<evidence type="ECO:0000256" key="12">
    <source>
        <dbReference type="ARBA" id="ARBA00023128"/>
    </source>
</evidence>
<dbReference type="EMBL" id="ML119659">
    <property type="protein sequence ID" value="RPA84442.1"/>
    <property type="molecule type" value="Genomic_DNA"/>
</dbReference>
<evidence type="ECO:0000256" key="11">
    <source>
        <dbReference type="ARBA" id="ARBA00023098"/>
    </source>
</evidence>
<name>A0A3N4IE69_ASCIM</name>
<keyword evidence="11" id="KW-0443">Lipid metabolism</keyword>
<dbReference type="Pfam" id="PF00550">
    <property type="entry name" value="PP-binding"/>
    <property type="match status" value="1"/>
</dbReference>
<comment type="subcellular location">
    <subcellularLocation>
        <location evidence="1">Mitochondrion</location>
    </subcellularLocation>
</comment>
<dbReference type="InterPro" id="IPR003231">
    <property type="entry name" value="ACP"/>
</dbReference>
<dbReference type="OrthoDB" id="448946at2759"/>
<dbReference type="GO" id="GO:0000035">
    <property type="term" value="F:acyl binding"/>
    <property type="evidence" value="ECO:0007669"/>
    <property type="project" value="TreeGrafter"/>
</dbReference>
<organism evidence="16 17">
    <name type="scientific">Ascobolus immersus RN42</name>
    <dbReference type="NCBI Taxonomy" id="1160509"/>
    <lineage>
        <taxon>Eukaryota</taxon>
        <taxon>Fungi</taxon>
        <taxon>Dikarya</taxon>
        <taxon>Ascomycota</taxon>
        <taxon>Pezizomycotina</taxon>
        <taxon>Pezizomycetes</taxon>
        <taxon>Pezizales</taxon>
        <taxon>Ascobolaceae</taxon>
        <taxon>Ascobolus</taxon>
    </lineage>
</organism>
<dbReference type="FunFam" id="1.10.1200.10:FF:000003">
    <property type="entry name" value="Acyl carrier protein"/>
    <property type="match status" value="1"/>
</dbReference>
<keyword evidence="5 14" id="KW-0596">Phosphopantetheine</keyword>
<keyword evidence="4" id="KW-0813">Transport</keyword>
<dbReference type="InterPro" id="IPR036736">
    <property type="entry name" value="ACP-like_sf"/>
</dbReference>
<keyword evidence="12" id="KW-0496">Mitochondrion</keyword>
<evidence type="ECO:0000256" key="13">
    <source>
        <dbReference type="ARBA" id="ARBA00023160"/>
    </source>
</evidence>
<evidence type="ECO:0000256" key="8">
    <source>
        <dbReference type="ARBA" id="ARBA00022832"/>
    </source>
</evidence>
<keyword evidence="7" id="KW-0597">Phosphoprotein</keyword>
<dbReference type="Proteomes" id="UP000275078">
    <property type="component" value="Unassembled WGS sequence"/>
</dbReference>
<evidence type="ECO:0000259" key="15">
    <source>
        <dbReference type="PROSITE" id="PS50075"/>
    </source>
</evidence>
<dbReference type="NCBIfam" id="TIGR00517">
    <property type="entry name" value="acyl_carrier"/>
    <property type="match status" value="1"/>
</dbReference>
<dbReference type="PROSITE" id="PS50075">
    <property type="entry name" value="CARRIER"/>
    <property type="match status" value="1"/>
</dbReference>
<dbReference type="InterPro" id="IPR006162">
    <property type="entry name" value="Ppantetheine_attach_site"/>
</dbReference>
<evidence type="ECO:0000256" key="7">
    <source>
        <dbReference type="ARBA" id="ARBA00022553"/>
    </source>
</evidence>
<dbReference type="GO" id="GO:0000036">
    <property type="term" value="F:acyl carrier activity"/>
    <property type="evidence" value="ECO:0007669"/>
    <property type="project" value="TreeGrafter"/>
</dbReference>
<keyword evidence="8" id="KW-0276">Fatty acid metabolism</keyword>
<evidence type="ECO:0000256" key="5">
    <source>
        <dbReference type="ARBA" id="ARBA00022450"/>
    </source>
</evidence>
<keyword evidence="9" id="KW-0809">Transit peptide</keyword>
<dbReference type="HAMAP" id="MF_01217">
    <property type="entry name" value="Acyl_carrier"/>
    <property type="match status" value="1"/>
</dbReference>
<evidence type="ECO:0000256" key="6">
    <source>
        <dbReference type="ARBA" id="ARBA00022516"/>
    </source>
</evidence>
<gene>
    <name evidence="16" type="ORF">BJ508DRAFT_412811</name>
</gene>
<sequence length="135" mass="14520">MFRPTLLRAGRLLATKVAPVAPLRAAVRVSAPVVSKPFAVSAIRFYSADAGALSKMEVESRVLDLLKGFDKVADSSKLNGTAHFANDLGLDSLDTVEIVMAIEEEFNIEIPDKDADSIHSVDQAVNYVLAQPDAH</sequence>
<dbReference type="SUPFAM" id="SSF47336">
    <property type="entry name" value="ACP-like"/>
    <property type="match status" value="1"/>
</dbReference>
<dbReference type="PANTHER" id="PTHR20863:SF28">
    <property type="entry name" value="ACYL CARRIER PROTEIN, MITOCHONDRIAL"/>
    <property type="match status" value="1"/>
</dbReference>
<evidence type="ECO:0000256" key="10">
    <source>
        <dbReference type="ARBA" id="ARBA00022982"/>
    </source>
</evidence>
<evidence type="ECO:0000256" key="14">
    <source>
        <dbReference type="RuleBase" id="RU000722"/>
    </source>
</evidence>
<comment type="pathway">
    <text evidence="2">Lipid metabolism; fatty acid biosynthesis.</text>
</comment>
<dbReference type="GO" id="GO:0099128">
    <property type="term" value="C:mitochondrial [2Fe-2S] assembly complex"/>
    <property type="evidence" value="ECO:0007669"/>
    <property type="project" value="UniProtKB-ARBA"/>
</dbReference>
<accession>A0A3N4IE69</accession>
<evidence type="ECO:0000256" key="1">
    <source>
        <dbReference type="ARBA" id="ARBA00004173"/>
    </source>
</evidence>
<evidence type="ECO:0000256" key="9">
    <source>
        <dbReference type="ARBA" id="ARBA00022946"/>
    </source>
</evidence>
<dbReference type="Gene3D" id="1.10.1200.10">
    <property type="entry name" value="ACP-like"/>
    <property type="match status" value="1"/>
</dbReference>
<feature type="domain" description="Carrier" evidence="15">
    <location>
        <begin position="56"/>
        <end position="132"/>
    </location>
</feature>
<evidence type="ECO:0000256" key="3">
    <source>
        <dbReference type="ARBA" id="ARBA00010930"/>
    </source>
</evidence>